<keyword evidence="1" id="KW-0812">Transmembrane</keyword>
<keyword evidence="4" id="KW-1185">Reference proteome</keyword>
<protein>
    <recommendedName>
        <fullName evidence="2">DUF6533 domain-containing protein</fullName>
    </recommendedName>
</protein>
<proteinExistence type="predicted"/>
<feature type="transmembrane region" description="Helical" evidence="1">
    <location>
        <begin position="49"/>
        <end position="77"/>
    </location>
</feature>
<feature type="transmembrane region" description="Helical" evidence="1">
    <location>
        <begin position="175"/>
        <end position="200"/>
    </location>
</feature>
<feature type="transmembrane region" description="Helical" evidence="1">
    <location>
        <begin position="220"/>
        <end position="238"/>
    </location>
</feature>
<feature type="domain" description="DUF6533" evidence="2">
    <location>
        <begin position="28"/>
        <end position="57"/>
    </location>
</feature>
<accession>A0A067SGG8</accession>
<dbReference type="InterPro" id="IPR045340">
    <property type="entry name" value="DUF6533"/>
</dbReference>
<reference evidence="4" key="1">
    <citation type="journal article" date="2014" name="Proc. Natl. Acad. Sci. U.S.A.">
        <title>Extensive sampling of basidiomycete genomes demonstrates inadequacy of the white-rot/brown-rot paradigm for wood decay fungi.</title>
        <authorList>
            <person name="Riley R."/>
            <person name="Salamov A.A."/>
            <person name="Brown D.W."/>
            <person name="Nagy L.G."/>
            <person name="Floudas D."/>
            <person name="Held B.W."/>
            <person name="Levasseur A."/>
            <person name="Lombard V."/>
            <person name="Morin E."/>
            <person name="Otillar R."/>
            <person name="Lindquist E.A."/>
            <person name="Sun H."/>
            <person name="LaButti K.M."/>
            <person name="Schmutz J."/>
            <person name="Jabbour D."/>
            <person name="Luo H."/>
            <person name="Baker S.E."/>
            <person name="Pisabarro A.G."/>
            <person name="Walton J.D."/>
            <person name="Blanchette R.A."/>
            <person name="Henrissat B."/>
            <person name="Martin F."/>
            <person name="Cullen D."/>
            <person name="Hibbett D.S."/>
            <person name="Grigoriev I.V."/>
        </authorList>
    </citation>
    <scope>NUCLEOTIDE SEQUENCE [LARGE SCALE GENOMIC DNA]</scope>
    <source>
        <strain evidence="4">CBS 339.88</strain>
    </source>
</reference>
<gene>
    <name evidence="3" type="ORF">GALMADRAFT_145826</name>
</gene>
<sequence length="284" mass="31800">MSQLTNPATLHDTLLGLASTNQLTNLSGLSTLTWIVYDIIIFFDQEVALIWHCHSLSAFGILGPMLQWMATDIVWLIRLKALYGNKKKVFKGILFFWFISASFTFSLLIYAFFVADFTPAPPPFSSVTGCLLTSLNYHKLNLMKFPMISTMTIHVVFLTLILYKFQQHHIVLRNVCIETIMSAFIADGIVYYMGLAVAVIFQIVTTSGGTSLFRIDNLSVYWLGAFYSFAGSHLILHLRAVNSDPGGLSAVSHSIKFGHCTDVQRSDAETNAVEITRNNNHENE</sequence>
<dbReference type="OrthoDB" id="2638860at2759"/>
<evidence type="ECO:0000313" key="4">
    <source>
        <dbReference type="Proteomes" id="UP000027222"/>
    </source>
</evidence>
<name>A0A067SGG8_GALM3</name>
<evidence type="ECO:0000259" key="2">
    <source>
        <dbReference type="Pfam" id="PF20151"/>
    </source>
</evidence>
<feature type="transmembrane region" description="Helical" evidence="1">
    <location>
        <begin position="145"/>
        <end position="163"/>
    </location>
</feature>
<dbReference type="AlphaFoldDB" id="A0A067SGG8"/>
<keyword evidence="1" id="KW-0472">Membrane</keyword>
<evidence type="ECO:0000256" key="1">
    <source>
        <dbReference type="SAM" id="Phobius"/>
    </source>
</evidence>
<feature type="transmembrane region" description="Helical" evidence="1">
    <location>
        <begin position="23"/>
        <end position="43"/>
    </location>
</feature>
<dbReference type="HOGENOM" id="CLU_065426_0_0_1"/>
<feature type="transmembrane region" description="Helical" evidence="1">
    <location>
        <begin position="89"/>
        <end position="113"/>
    </location>
</feature>
<dbReference type="Pfam" id="PF20151">
    <property type="entry name" value="DUF6533"/>
    <property type="match status" value="1"/>
</dbReference>
<keyword evidence="1" id="KW-1133">Transmembrane helix</keyword>
<evidence type="ECO:0000313" key="3">
    <source>
        <dbReference type="EMBL" id="KDR69112.1"/>
    </source>
</evidence>
<organism evidence="3 4">
    <name type="scientific">Galerina marginata (strain CBS 339.88)</name>
    <dbReference type="NCBI Taxonomy" id="685588"/>
    <lineage>
        <taxon>Eukaryota</taxon>
        <taxon>Fungi</taxon>
        <taxon>Dikarya</taxon>
        <taxon>Basidiomycota</taxon>
        <taxon>Agaricomycotina</taxon>
        <taxon>Agaricomycetes</taxon>
        <taxon>Agaricomycetidae</taxon>
        <taxon>Agaricales</taxon>
        <taxon>Agaricineae</taxon>
        <taxon>Strophariaceae</taxon>
        <taxon>Galerina</taxon>
    </lineage>
</organism>
<dbReference type="EMBL" id="KL142404">
    <property type="protein sequence ID" value="KDR69112.1"/>
    <property type="molecule type" value="Genomic_DNA"/>
</dbReference>
<dbReference type="Proteomes" id="UP000027222">
    <property type="component" value="Unassembled WGS sequence"/>
</dbReference>